<evidence type="ECO:0000313" key="19">
    <source>
        <dbReference type="Proteomes" id="UP000717515"/>
    </source>
</evidence>
<evidence type="ECO:0000256" key="11">
    <source>
        <dbReference type="ARBA" id="ARBA00023049"/>
    </source>
</evidence>
<accession>A0A9P8AAV6</accession>
<evidence type="ECO:0000256" key="10">
    <source>
        <dbReference type="ARBA" id="ARBA00023026"/>
    </source>
</evidence>
<dbReference type="Pfam" id="PF02244">
    <property type="entry name" value="Propep_M14"/>
    <property type="match status" value="1"/>
</dbReference>
<protein>
    <recommendedName>
        <fullName evidence="20">C2 domain-containing protein</fullName>
    </recommendedName>
</protein>
<evidence type="ECO:0000256" key="15">
    <source>
        <dbReference type="SAM" id="MobiDB-lite"/>
    </source>
</evidence>
<feature type="domain" description="Peptidase M14" evidence="17">
    <location>
        <begin position="224"/>
        <end position="516"/>
    </location>
</feature>
<reference evidence="18" key="1">
    <citation type="submission" date="2021-07" db="EMBL/GenBank/DDBJ databases">
        <title>Draft genome of Mortierella alpina, strain LL118, isolated from an aspen leaf litter sample.</title>
        <authorList>
            <person name="Yang S."/>
            <person name="Vinatzer B.A."/>
        </authorList>
    </citation>
    <scope>NUCLEOTIDE SEQUENCE</scope>
    <source>
        <strain evidence="18">LL118</strain>
    </source>
</reference>
<evidence type="ECO:0000256" key="13">
    <source>
        <dbReference type="ARBA" id="ARBA00023157"/>
    </source>
</evidence>
<dbReference type="Proteomes" id="UP000717515">
    <property type="component" value="Unassembled WGS sequence"/>
</dbReference>
<organism evidence="18 19">
    <name type="scientific">Mortierella alpina</name>
    <name type="common">Oleaginous fungus</name>
    <name type="synonym">Mortierella renispora</name>
    <dbReference type="NCBI Taxonomy" id="64518"/>
    <lineage>
        <taxon>Eukaryota</taxon>
        <taxon>Fungi</taxon>
        <taxon>Fungi incertae sedis</taxon>
        <taxon>Mucoromycota</taxon>
        <taxon>Mortierellomycotina</taxon>
        <taxon>Mortierellomycetes</taxon>
        <taxon>Mortierellales</taxon>
        <taxon>Mortierellaceae</taxon>
        <taxon>Mortierella</taxon>
    </lineage>
</organism>
<dbReference type="Gene3D" id="3.40.630.10">
    <property type="entry name" value="Zn peptidases"/>
    <property type="match status" value="1"/>
</dbReference>
<comment type="cofactor">
    <cofactor evidence="1">
        <name>Zn(2+)</name>
        <dbReference type="ChEBI" id="CHEBI:29105"/>
    </cofactor>
</comment>
<dbReference type="CDD" id="cd03860">
    <property type="entry name" value="M14_CP_A-B_like"/>
    <property type="match status" value="1"/>
</dbReference>
<dbReference type="SMART" id="SM00631">
    <property type="entry name" value="Zn_pept"/>
    <property type="match status" value="1"/>
</dbReference>
<dbReference type="InterPro" id="IPR036573">
    <property type="entry name" value="CBM_sf_5/12"/>
</dbReference>
<dbReference type="SUPFAM" id="SSF49562">
    <property type="entry name" value="C2 domain (Calcium/lipid-binding domain, CaLB)"/>
    <property type="match status" value="1"/>
</dbReference>
<keyword evidence="13" id="KW-1015">Disulfide bond</keyword>
<dbReference type="PRINTS" id="PR00765">
    <property type="entry name" value="CRBOXYPTASEA"/>
</dbReference>
<keyword evidence="10" id="KW-0843">Virulence</keyword>
<evidence type="ECO:0000256" key="14">
    <source>
        <dbReference type="PROSITE-ProRule" id="PRU01379"/>
    </source>
</evidence>
<dbReference type="GO" id="GO:0004181">
    <property type="term" value="F:metallocarboxypeptidase activity"/>
    <property type="evidence" value="ECO:0007669"/>
    <property type="project" value="InterPro"/>
</dbReference>
<keyword evidence="11" id="KW-0482">Metalloprotease</keyword>
<evidence type="ECO:0000259" key="17">
    <source>
        <dbReference type="PROSITE" id="PS52035"/>
    </source>
</evidence>
<dbReference type="InterPro" id="IPR036990">
    <property type="entry name" value="M14A-like_propep"/>
</dbReference>
<evidence type="ECO:0000256" key="12">
    <source>
        <dbReference type="ARBA" id="ARBA00023145"/>
    </source>
</evidence>
<evidence type="ECO:0000259" key="16">
    <source>
        <dbReference type="PROSITE" id="PS50004"/>
    </source>
</evidence>
<dbReference type="CDD" id="cd12214">
    <property type="entry name" value="ChiA1_BD"/>
    <property type="match status" value="1"/>
</dbReference>
<dbReference type="InterPro" id="IPR003610">
    <property type="entry name" value="CBM5/12"/>
</dbReference>
<proteinExistence type="inferred from homology"/>
<dbReference type="SUPFAM" id="SSF53187">
    <property type="entry name" value="Zn-dependent exopeptidases"/>
    <property type="match status" value="1"/>
</dbReference>
<keyword evidence="6" id="KW-0479">Metal-binding</keyword>
<dbReference type="SMART" id="SM00239">
    <property type="entry name" value="C2"/>
    <property type="match status" value="1"/>
</dbReference>
<evidence type="ECO:0008006" key="20">
    <source>
        <dbReference type="Google" id="ProtNLM"/>
    </source>
</evidence>
<comment type="caution">
    <text evidence="18">The sequence shown here is derived from an EMBL/GenBank/DDBJ whole genome shotgun (WGS) entry which is preliminary data.</text>
</comment>
<dbReference type="Gene3D" id="2.10.10.20">
    <property type="entry name" value="Carbohydrate-binding module superfamily 5/12"/>
    <property type="match status" value="1"/>
</dbReference>
<dbReference type="Pfam" id="PF00168">
    <property type="entry name" value="C2"/>
    <property type="match status" value="1"/>
</dbReference>
<sequence length="874" mass="98530">MAFCHYPLCSHTPALKARQEHKKEKTIPMRLSLTDISLTASVALTILLAGPSTTAALPTVPFNSHLHENQPLFKSPYPKSLHAVAVNRRPHLQARDEPAVKSYSHDRVVRIQLKTEDQLKKLTKVETQLQLDYFSYKILGDNLDIRVPSESFERFKALGLPYKVLINDLQQSIDAERDENDHHQQKWQAVKKTLTGWSEENDGKLYRRSGSPVSVPSADDWFASYHSYDDHTIWLDAQIKNHSDIATGFSAGKTYEGREQAGIKIGKGPNNVVLHGLQHAREWITGPVVEYLIHELVSGTDAKVAGYLKKYTFHIIPIMNPDGYIVTQTTDRMHRKNAQPNPGQPDCIGTDLNRNWDTHWNESKSDRATDACSQVYRGTSAFSAPETTNIAKYLRNTPNVVSYFDFHSHAQMWMTPYGYSCTRPESYESYLKPLAAGAVAALRKVYGTRFKSGDICHLISQDPGSSADYALSIGVGAPFGVELRDKDATNFDLPADEILPSGKEIWEAFKYVLDNLKTWSRHQVGARNAAMQRVSTTDPYPAKMMASQIQGPSLTIVAHGASNLKDIEMFGKQDPYLRFTLDITNPKSFQKTFVHKSAGQTPVWNQSFEIPLNGEPDLFIEIMDEATTTDGVIAYAAIPINQVVHAPGGSMSGFFDVFLLDGTAQGEVSLTLTARNIPGQPMATPGYAAAPVKGYSYVVEVHQKRIKSLKNKETATDVGIAAAGGLFALGAGLLANKVISDNREEEEERQRAEEEQERERERLEREKRQLEQEREAFARSQAEEEARQRWEREREPIRETIIIHETRRESDDEGEDYHDRHRHRGCDADEWDPSRYYCAGDKVSYHGCEFMCLQPHQSNPTWQPTEAHSLWRAE</sequence>
<dbReference type="AlphaFoldDB" id="A0A9P8AAV6"/>
<evidence type="ECO:0000256" key="4">
    <source>
        <dbReference type="ARBA" id="ARBA00022645"/>
    </source>
</evidence>
<evidence type="ECO:0000256" key="1">
    <source>
        <dbReference type="ARBA" id="ARBA00001947"/>
    </source>
</evidence>
<keyword evidence="7" id="KW-0732">Signal</keyword>
<dbReference type="CDD" id="cd00030">
    <property type="entry name" value="C2"/>
    <property type="match status" value="1"/>
</dbReference>
<keyword evidence="4" id="KW-0121">Carboxypeptidase</keyword>
<gene>
    <name evidence="18" type="ORF">KVV02_004859</name>
</gene>
<dbReference type="PROSITE" id="PS52035">
    <property type="entry name" value="PEPTIDASE_M14"/>
    <property type="match status" value="1"/>
</dbReference>
<keyword evidence="8" id="KW-0378">Hydrolase</keyword>
<dbReference type="Pfam" id="PF00246">
    <property type="entry name" value="Peptidase_M14"/>
    <property type="match status" value="1"/>
</dbReference>
<dbReference type="PANTHER" id="PTHR11705">
    <property type="entry name" value="PROTEASE FAMILY M14 CARBOXYPEPTIDASE A,B"/>
    <property type="match status" value="1"/>
</dbReference>
<dbReference type="FunFam" id="3.40.630.10:FF:000084">
    <property type="entry name" value="Carboxypeptidase B2"/>
    <property type="match status" value="1"/>
</dbReference>
<evidence type="ECO:0000313" key="18">
    <source>
        <dbReference type="EMBL" id="KAG9325557.1"/>
    </source>
</evidence>
<evidence type="ECO:0000256" key="2">
    <source>
        <dbReference type="ARBA" id="ARBA00003091"/>
    </source>
</evidence>
<feature type="compositionally biased region" description="Basic and acidic residues" evidence="15">
    <location>
        <begin position="748"/>
        <end position="762"/>
    </location>
</feature>
<dbReference type="GO" id="GO:0030246">
    <property type="term" value="F:carbohydrate binding"/>
    <property type="evidence" value="ECO:0007669"/>
    <property type="project" value="InterPro"/>
</dbReference>
<dbReference type="EMBL" id="JAIFTL010000037">
    <property type="protein sequence ID" value="KAG9325557.1"/>
    <property type="molecule type" value="Genomic_DNA"/>
</dbReference>
<keyword evidence="12" id="KW-0865">Zymogen</keyword>
<name>A0A9P8AAV6_MORAP</name>
<dbReference type="SUPFAM" id="SSF54897">
    <property type="entry name" value="Protease propeptides/inhibitors"/>
    <property type="match status" value="1"/>
</dbReference>
<dbReference type="GO" id="GO:0008270">
    <property type="term" value="F:zinc ion binding"/>
    <property type="evidence" value="ECO:0007669"/>
    <property type="project" value="InterPro"/>
</dbReference>
<feature type="domain" description="C2" evidence="16">
    <location>
        <begin position="535"/>
        <end position="653"/>
    </location>
</feature>
<evidence type="ECO:0000256" key="7">
    <source>
        <dbReference type="ARBA" id="ARBA00022729"/>
    </source>
</evidence>
<evidence type="ECO:0000256" key="5">
    <source>
        <dbReference type="ARBA" id="ARBA00022670"/>
    </source>
</evidence>
<dbReference type="GO" id="GO:0006508">
    <property type="term" value="P:proteolysis"/>
    <property type="evidence" value="ECO:0007669"/>
    <property type="project" value="UniProtKB-KW"/>
</dbReference>
<dbReference type="InterPro" id="IPR003146">
    <property type="entry name" value="M14A_act_pep"/>
</dbReference>
<dbReference type="GO" id="GO:0005975">
    <property type="term" value="P:carbohydrate metabolic process"/>
    <property type="evidence" value="ECO:0007669"/>
    <property type="project" value="InterPro"/>
</dbReference>
<keyword evidence="9" id="KW-0862">Zinc</keyword>
<feature type="region of interest" description="Disordered" evidence="15">
    <location>
        <begin position="742"/>
        <end position="762"/>
    </location>
</feature>
<dbReference type="Gene3D" id="2.60.40.150">
    <property type="entry name" value="C2 domain"/>
    <property type="match status" value="1"/>
</dbReference>
<dbReference type="PROSITE" id="PS50004">
    <property type="entry name" value="C2"/>
    <property type="match status" value="1"/>
</dbReference>
<keyword evidence="5" id="KW-0645">Protease</keyword>
<evidence type="ECO:0000256" key="9">
    <source>
        <dbReference type="ARBA" id="ARBA00022833"/>
    </source>
</evidence>
<feature type="active site" description="Proton donor/acceptor" evidence="14">
    <location>
        <position position="482"/>
    </location>
</feature>
<dbReference type="PANTHER" id="PTHR11705:SF143">
    <property type="entry name" value="SLL0236 PROTEIN"/>
    <property type="match status" value="1"/>
</dbReference>
<dbReference type="GO" id="GO:0005615">
    <property type="term" value="C:extracellular space"/>
    <property type="evidence" value="ECO:0007669"/>
    <property type="project" value="TreeGrafter"/>
</dbReference>
<comment type="similarity">
    <text evidence="3 14">Belongs to the peptidase M14 family.</text>
</comment>
<comment type="function">
    <text evidence="2">Extracellular metalloprotease that contributes to pathogenicity.</text>
</comment>
<evidence type="ECO:0000256" key="3">
    <source>
        <dbReference type="ARBA" id="ARBA00005988"/>
    </source>
</evidence>
<dbReference type="SUPFAM" id="SSF51055">
    <property type="entry name" value="Carbohydrate binding domain"/>
    <property type="match status" value="1"/>
</dbReference>
<evidence type="ECO:0000256" key="6">
    <source>
        <dbReference type="ARBA" id="ARBA00022723"/>
    </source>
</evidence>
<dbReference type="InterPro" id="IPR000008">
    <property type="entry name" value="C2_dom"/>
</dbReference>
<dbReference type="Pfam" id="PF02839">
    <property type="entry name" value="CBM_5_12"/>
    <property type="match status" value="1"/>
</dbReference>
<dbReference type="InterPro" id="IPR035892">
    <property type="entry name" value="C2_domain_sf"/>
</dbReference>
<dbReference type="Gene3D" id="3.30.70.340">
    <property type="entry name" value="Metallocarboxypeptidase-like"/>
    <property type="match status" value="1"/>
</dbReference>
<dbReference type="InterPro" id="IPR000834">
    <property type="entry name" value="Peptidase_M14"/>
</dbReference>
<evidence type="ECO:0000256" key="8">
    <source>
        <dbReference type="ARBA" id="ARBA00022801"/>
    </source>
</evidence>
<dbReference type="GO" id="GO:0004553">
    <property type="term" value="F:hydrolase activity, hydrolyzing O-glycosyl compounds"/>
    <property type="evidence" value="ECO:0007669"/>
    <property type="project" value="InterPro"/>
</dbReference>